<keyword evidence="3" id="KW-1185">Reference proteome</keyword>
<proteinExistence type="predicted"/>
<reference evidence="2" key="1">
    <citation type="journal article" date="2023" name="G3 (Bethesda)">
        <title>A reference genome for the long-term kleptoplast-retaining sea slug Elysia crispata morphotype clarki.</title>
        <authorList>
            <person name="Eastman K.E."/>
            <person name="Pendleton A.L."/>
            <person name="Shaikh M.A."/>
            <person name="Suttiyut T."/>
            <person name="Ogas R."/>
            <person name="Tomko P."/>
            <person name="Gavelis G."/>
            <person name="Widhalm J.R."/>
            <person name="Wisecaver J.H."/>
        </authorList>
    </citation>
    <scope>NUCLEOTIDE SEQUENCE</scope>
    <source>
        <strain evidence="2">ECLA1</strain>
    </source>
</reference>
<protein>
    <submittedName>
        <fullName evidence="2">Uncharacterized protein</fullName>
    </submittedName>
</protein>
<comment type="caution">
    <text evidence="2">The sequence shown here is derived from an EMBL/GenBank/DDBJ whole genome shotgun (WGS) entry which is preliminary data.</text>
</comment>
<feature type="compositionally biased region" description="Basic and acidic residues" evidence="1">
    <location>
        <begin position="1"/>
        <end position="10"/>
    </location>
</feature>
<gene>
    <name evidence="2" type="ORF">RRG08_008887</name>
</gene>
<feature type="region of interest" description="Disordered" evidence="1">
    <location>
        <begin position="1"/>
        <end position="36"/>
    </location>
</feature>
<evidence type="ECO:0000313" key="3">
    <source>
        <dbReference type="Proteomes" id="UP001283361"/>
    </source>
</evidence>
<dbReference type="Proteomes" id="UP001283361">
    <property type="component" value="Unassembled WGS sequence"/>
</dbReference>
<name>A0AAE0ZWX5_9GAST</name>
<feature type="compositionally biased region" description="Polar residues" evidence="1">
    <location>
        <begin position="11"/>
        <end position="23"/>
    </location>
</feature>
<sequence length="186" mass="21098">MSHDDLKSENQADQTQSQDTPASAQGLEPDSNLPSSIAYDSDNAFLDIQRQFESLRDRLSRIQIPSYCKVNDSAVGIKSVQAHSQDRLQIPELTPSEVGARHSTLPILIPDDLISSTIVEVPREWTFPRHDETTPSSIHDPVCRWFPEHKNIRVEPNYTKPTGERLDFLWCPNSILVNATAFRNYQ</sequence>
<organism evidence="2 3">
    <name type="scientific">Elysia crispata</name>
    <name type="common">lettuce slug</name>
    <dbReference type="NCBI Taxonomy" id="231223"/>
    <lineage>
        <taxon>Eukaryota</taxon>
        <taxon>Metazoa</taxon>
        <taxon>Spiralia</taxon>
        <taxon>Lophotrochozoa</taxon>
        <taxon>Mollusca</taxon>
        <taxon>Gastropoda</taxon>
        <taxon>Heterobranchia</taxon>
        <taxon>Euthyneura</taxon>
        <taxon>Panpulmonata</taxon>
        <taxon>Sacoglossa</taxon>
        <taxon>Placobranchoidea</taxon>
        <taxon>Plakobranchidae</taxon>
        <taxon>Elysia</taxon>
    </lineage>
</organism>
<accession>A0AAE0ZWX5</accession>
<dbReference type="EMBL" id="JAWDGP010003139">
    <property type="protein sequence ID" value="KAK3777034.1"/>
    <property type="molecule type" value="Genomic_DNA"/>
</dbReference>
<evidence type="ECO:0000313" key="2">
    <source>
        <dbReference type="EMBL" id="KAK3777034.1"/>
    </source>
</evidence>
<dbReference type="AlphaFoldDB" id="A0AAE0ZWX5"/>
<evidence type="ECO:0000256" key="1">
    <source>
        <dbReference type="SAM" id="MobiDB-lite"/>
    </source>
</evidence>